<dbReference type="AlphaFoldDB" id="A0AAD8LE92"/>
<dbReference type="EMBL" id="JAUHHV010000001">
    <property type="protein sequence ID" value="KAK1437486.1"/>
    <property type="molecule type" value="Genomic_DNA"/>
</dbReference>
<gene>
    <name evidence="2" type="ORF">QVD17_03277</name>
</gene>
<protein>
    <submittedName>
        <fullName evidence="2">Uncharacterized protein</fullName>
    </submittedName>
</protein>
<feature type="region of interest" description="Disordered" evidence="1">
    <location>
        <begin position="41"/>
        <end position="67"/>
    </location>
</feature>
<evidence type="ECO:0000313" key="2">
    <source>
        <dbReference type="EMBL" id="KAK1437486.1"/>
    </source>
</evidence>
<evidence type="ECO:0000313" key="3">
    <source>
        <dbReference type="Proteomes" id="UP001229421"/>
    </source>
</evidence>
<dbReference type="Proteomes" id="UP001229421">
    <property type="component" value="Unassembled WGS sequence"/>
</dbReference>
<keyword evidence="3" id="KW-1185">Reference proteome</keyword>
<organism evidence="2 3">
    <name type="scientific">Tagetes erecta</name>
    <name type="common">African marigold</name>
    <dbReference type="NCBI Taxonomy" id="13708"/>
    <lineage>
        <taxon>Eukaryota</taxon>
        <taxon>Viridiplantae</taxon>
        <taxon>Streptophyta</taxon>
        <taxon>Embryophyta</taxon>
        <taxon>Tracheophyta</taxon>
        <taxon>Spermatophyta</taxon>
        <taxon>Magnoliopsida</taxon>
        <taxon>eudicotyledons</taxon>
        <taxon>Gunneridae</taxon>
        <taxon>Pentapetalae</taxon>
        <taxon>asterids</taxon>
        <taxon>campanulids</taxon>
        <taxon>Asterales</taxon>
        <taxon>Asteraceae</taxon>
        <taxon>Asteroideae</taxon>
        <taxon>Heliantheae alliance</taxon>
        <taxon>Tageteae</taxon>
        <taxon>Tagetes</taxon>
    </lineage>
</organism>
<reference evidence="2" key="1">
    <citation type="journal article" date="2023" name="bioRxiv">
        <title>Improved chromosome-level genome assembly for marigold (Tagetes erecta).</title>
        <authorList>
            <person name="Jiang F."/>
            <person name="Yuan L."/>
            <person name="Wang S."/>
            <person name="Wang H."/>
            <person name="Xu D."/>
            <person name="Wang A."/>
            <person name="Fan W."/>
        </authorList>
    </citation>
    <scope>NUCLEOTIDE SEQUENCE</scope>
    <source>
        <strain evidence="2">WSJ</strain>
        <tissue evidence="2">Leaf</tissue>
    </source>
</reference>
<accession>A0AAD8LE92</accession>
<evidence type="ECO:0000256" key="1">
    <source>
        <dbReference type="SAM" id="MobiDB-lite"/>
    </source>
</evidence>
<sequence>MLAQQRNVMSIKKSINITNIKAKTTLIVVSVILSMKESWSATVTDHVGGSSKEKGSGEKRKGDDDGPFVRICVCKLELLLNYFALFIEFPGTITGRRWTEFAGNIEK</sequence>
<comment type="caution">
    <text evidence="2">The sequence shown here is derived from an EMBL/GenBank/DDBJ whole genome shotgun (WGS) entry which is preliminary data.</text>
</comment>
<proteinExistence type="predicted"/>
<feature type="compositionally biased region" description="Basic and acidic residues" evidence="1">
    <location>
        <begin position="51"/>
        <end position="64"/>
    </location>
</feature>
<name>A0AAD8LE92_TARER</name>